<dbReference type="EMBL" id="LLXJ01008990">
    <property type="protein sequence ID" value="PKB93090.1"/>
    <property type="molecule type" value="Genomic_DNA"/>
</dbReference>
<accession>A0A2N0NEU2</accession>
<dbReference type="Proteomes" id="UP000232722">
    <property type="component" value="Unassembled WGS sequence"/>
</dbReference>
<proteinExistence type="predicted"/>
<name>A0A2N0NEU2_9GLOM</name>
<organism evidence="1 2">
    <name type="scientific">Rhizophagus irregularis</name>
    <dbReference type="NCBI Taxonomy" id="588596"/>
    <lineage>
        <taxon>Eukaryota</taxon>
        <taxon>Fungi</taxon>
        <taxon>Fungi incertae sedis</taxon>
        <taxon>Mucoromycota</taxon>
        <taxon>Glomeromycotina</taxon>
        <taxon>Glomeromycetes</taxon>
        <taxon>Glomerales</taxon>
        <taxon>Glomeraceae</taxon>
        <taxon>Rhizophagus</taxon>
    </lineage>
</organism>
<reference evidence="1 2" key="2">
    <citation type="submission" date="2017-09" db="EMBL/GenBank/DDBJ databases">
        <title>Extensive intraspecific genome diversity in a model arbuscular mycorrhizal fungus.</title>
        <authorList>
            <person name="Chen E.C."/>
            <person name="Morin E."/>
            <person name="Beaudet D."/>
            <person name="Noel J."/>
            <person name="Ndikumana S."/>
            <person name="Charron P."/>
            <person name="St-Onge C."/>
            <person name="Giorgi J."/>
            <person name="Grigoriev I.V."/>
            <person name="Roux C."/>
            <person name="Martin F.M."/>
            <person name="Corradi N."/>
        </authorList>
    </citation>
    <scope>NUCLEOTIDE SEQUENCE [LARGE SCALE GENOMIC DNA]</scope>
    <source>
        <strain evidence="1 2">A5</strain>
    </source>
</reference>
<comment type="caution">
    <text evidence="1">The sequence shown here is derived from an EMBL/GenBank/DDBJ whole genome shotgun (WGS) entry which is preliminary data.</text>
</comment>
<protein>
    <submittedName>
        <fullName evidence="1">Uncharacterized protein</fullName>
    </submittedName>
</protein>
<evidence type="ECO:0000313" key="1">
    <source>
        <dbReference type="EMBL" id="PKB93090.1"/>
    </source>
</evidence>
<dbReference type="AlphaFoldDB" id="A0A2N0NEU2"/>
<gene>
    <name evidence="1" type="ORF">RhiirA5_442379</name>
</gene>
<evidence type="ECO:0000313" key="2">
    <source>
        <dbReference type="Proteomes" id="UP000232722"/>
    </source>
</evidence>
<reference evidence="1 2" key="1">
    <citation type="submission" date="2016-04" db="EMBL/GenBank/DDBJ databases">
        <title>Genome analyses suggest a sexual origin of heterokaryosis in a supposedly ancient asexual fungus.</title>
        <authorList>
            <person name="Ropars J."/>
            <person name="Sedzielewska K."/>
            <person name="Noel J."/>
            <person name="Charron P."/>
            <person name="Farinelli L."/>
            <person name="Marton T."/>
            <person name="Kruger M."/>
            <person name="Pelin A."/>
            <person name="Brachmann A."/>
            <person name="Corradi N."/>
        </authorList>
    </citation>
    <scope>NUCLEOTIDE SEQUENCE [LARGE SCALE GENOMIC DNA]</scope>
    <source>
        <strain evidence="1 2">A5</strain>
    </source>
</reference>
<sequence>MQINTFKIKLEIYLNTCKLSLKALNTLNNAGIIITYIQRKITTQQDKIIKIL</sequence>